<name>A0A0U5H172_9EURY</name>
<proteinExistence type="predicted"/>
<organism evidence="2 3">
    <name type="scientific">Halobacterium hubeiense</name>
    <dbReference type="NCBI Taxonomy" id="1407499"/>
    <lineage>
        <taxon>Archaea</taxon>
        <taxon>Methanobacteriati</taxon>
        <taxon>Methanobacteriota</taxon>
        <taxon>Stenosarchaea group</taxon>
        <taxon>Halobacteria</taxon>
        <taxon>Halobacteriales</taxon>
        <taxon>Halobacteriaceae</taxon>
        <taxon>Halobacterium</taxon>
    </lineage>
</organism>
<dbReference type="AlphaFoldDB" id="A0A0U5H172"/>
<evidence type="ECO:0000256" key="1">
    <source>
        <dbReference type="SAM" id="MobiDB-lite"/>
    </source>
</evidence>
<dbReference type="OrthoDB" id="198318at2157"/>
<gene>
    <name evidence="2" type="ORF">HHUB_1909</name>
</gene>
<dbReference type="InterPro" id="IPR055536">
    <property type="entry name" value="DUF7112"/>
</dbReference>
<protein>
    <submittedName>
        <fullName evidence="2">Uncharacterized protein</fullName>
    </submittedName>
</protein>
<dbReference type="Proteomes" id="UP000066737">
    <property type="component" value="Chromosome I"/>
</dbReference>
<dbReference type="EMBL" id="LN831302">
    <property type="protein sequence ID" value="CQH52979.1"/>
    <property type="molecule type" value="Genomic_DNA"/>
</dbReference>
<accession>A0A0U5H172</accession>
<sequence>MPDYVSEETVETVTGTVARAGGTRRHELRLPADAADDFPAGEVVRVVLDGDEYHAQLRRRDDGAPVIRGAYDTPSLARDPGSATNHLAAWLDDGPLEAGRSVHVDVVEPGFKYGVRVPGESATYAATEPPDSSLSAIAESLDE</sequence>
<evidence type="ECO:0000313" key="3">
    <source>
        <dbReference type="Proteomes" id="UP000066737"/>
    </source>
</evidence>
<dbReference type="STRING" id="1407499.HHUB_1909"/>
<keyword evidence="3" id="KW-1185">Reference proteome</keyword>
<feature type="region of interest" description="Disordered" evidence="1">
    <location>
        <begin position="121"/>
        <end position="143"/>
    </location>
</feature>
<dbReference type="RefSeq" id="WP_059056371.1">
    <property type="nucleotide sequence ID" value="NZ_CEML01000002.1"/>
</dbReference>
<dbReference type="KEGG" id="hhb:Hhub_1909"/>
<dbReference type="Pfam" id="PF23424">
    <property type="entry name" value="DUF7112"/>
    <property type="match status" value="1"/>
</dbReference>
<evidence type="ECO:0000313" key="2">
    <source>
        <dbReference type="EMBL" id="CQH52979.1"/>
    </source>
</evidence>
<dbReference type="GeneID" id="26658580"/>
<reference evidence="3" key="1">
    <citation type="journal article" date="2016" name="Environ. Microbiol.">
        <title>The complete genome of a viable archaeum isolated from 123-million-year-old rock salt.</title>
        <authorList>
            <person name="Jaakkola S.T."/>
            <person name="Pfeiffer F."/>
            <person name="Ravantti J.J."/>
            <person name="Guo Q."/>
            <person name="Liu Y."/>
            <person name="Chen X."/>
            <person name="Ma H."/>
            <person name="Yang C."/>
            <person name="Oksanen H.M."/>
            <person name="Bamford D.H."/>
        </authorList>
    </citation>
    <scope>NUCLEOTIDE SEQUENCE</scope>
    <source>
        <strain evidence="3">JI20-1</strain>
    </source>
</reference>